<dbReference type="Pfam" id="PF01328">
    <property type="entry name" value="Peroxidase_2"/>
    <property type="match status" value="1"/>
</dbReference>
<evidence type="ECO:0000256" key="4">
    <source>
        <dbReference type="ARBA" id="ARBA00022723"/>
    </source>
</evidence>
<evidence type="ECO:0000256" key="5">
    <source>
        <dbReference type="ARBA" id="ARBA00023002"/>
    </source>
</evidence>
<name>A0A6A7AKQ2_9PLEO</name>
<evidence type="ECO:0000259" key="9">
    <source>
        <dbReference type="PROSITE" id="PS51405"/>
    </source>
</evidence>
<dbReference type="GO" id="GO:0046872">
    <property type="term" value="F:metal ion binding"/>
    <property type="evidence" value="ECO:0007669"/>
    <property type="project" value="UniProtKB-KW"/>
</dbReference>
<keyword evidence="6" id="KW-0408">Iron</keyword>
<comment type="similarity">
    <text evidence="7">Belongs to the chloroperoxidase family.</text>
</comment>
<keyword evidence="3" id="KW-0349">Heme</keyword>
<feature type="signal peptide" evidence="8">
    <location>
        <begin position="1"/>
        <end position="18"/>
    </location>
</feature>
<dbReference type="PANTHER" id="PTHR33577">
    <property type="entry name" value="STERIGMATOCYSTIN BIOSYNTHESIS PEROXIDASE STCC-RELATED"/>
    <property type="match status" value="1"/>
</dbReference>
<dbReference type="InterPro" id="IPR036851">
    <property type="entry name" value="Chloroperoxidase-like_sf"/>
</dbReference>
<dbReference type="EMBL" id="MU006216">
    <property type="protein sequence ID" value="KAF2833733.1"/>
    <property type="molecule type" value="Genomic_DNA"/>
</dbReference>
<keyword evidence="11" id="KW-1185">Reference proteome</keyword>
<evidence type="ECO:0000256" key="6">
    <source>
        <dbReference type="ARBA" id="ARBA00023004"/>
    </source>
</evidence>
<evidence type="ECO:0000256" key="8">
    <source>
        <dbReference type="SAM" id="SignalP"/>
    </source>
</evidence>
<feature type="chain" id="PRO_5025581887" evidence="8">
    <location>
        <begin position="19"/>
        <end position="426"/>
    </location>
</feature>
<dbReference type="Gene3D" id="1.10.489.10">
    <property type="entry name" value="Chloroperoxidase-like"/>
    <property type="match status" value="1"/>
</dbReference>
<sequence>MHTLSALLLLSSASTAWGYGWVAGQAGVDSSLLKARYANQKRQTSCPFNPNHKGAAPYTFAYPYTGAKNGVPGSGKGGIKVPADGDTAHAYTAPGPNDIRGPCPGLNAAANHNFLSHDGITNFDELVDAQQNVYNVGYDLAVLLAVLGIQADGDVVTTKLSIGCDATSRTALLPLLGSQPGLNGHNKFEADSSLTRSDYFLANGDNYSFNGTLFGGMKTVADRVSAGNFDRNTLAAYRSQRYDESVQQNPNFFFGPLSLLLYGAASFLYELFPSYGNQGTPDLATMKSFFGAVEDSSAAGGWRHVPERIPDNWFSRRAPYTNNDVTLEIVNMYLQYPKLFGGNVGTNNFNALSTPFGVIRDGKLPDAAAASDILCLLYQLGTMSVPSSLSTVTDITGGILDFTIGKLNPVFKNAGCVLKPDQTFGN</sequence>
<protein>
    <submittedName>
        <fullName evidence="10">Cloroperoxidase</fullName>
    </submittedName>
</protein>
<evidence type="ECO:0000256" key="1">
    <source>
        <dbReference type="ARBA" id="ARBA00001970"/>
    </source>
</evidence>
<reference evidence="10" key="1">
    <citation type="journal article" date="2020" name="Stud. Mycol.">
        <title>101 Dothideomycetes genomes: a test case for predicting lifestyles and emergence of pathogens.</title>
        <authorList>
            <person name="Haridas S."/>
            <person name="Albert R."/>
            <person name="Binder M."/>
            <person name="Bloem J."/>
            <person name="Labutti K."/>
            <person name="Salamov A."/>
            <person name="Andreopoulos B."/>
            <person name="Baker S."/>
            <person name="Barry K."/>
            <person name="Bills G."/>
            <person name="Bluhm B."/>
            <person name="Cannon C."/>
            <person name="Castanera R."/>
            <person name="Culley D."/>
            <person name="Daum C."/>
            <person name="Ezra D."/>
            <person name="Gonzalez J."/>
            <person name="Henrissat B."/>
            <person name="Kuo A."/>
            <person name="Liang C."/>
            <person name="Lipzen A."/>
            <person name="Lutzoni F."/>
            <person name="Magnuson J."/>
            <person name="Mondo S."/>
            <person name="Nolan M."/>
            <person name="Ohm R."/>
            <person name="Pangilinan J."/>
            <person name="Park H.-J."/>
            <person name="Ramirez L."/>
            <person name="Alfaro M."/>
            <person name="Sun H."/>
            <person name="Tritt A."/>
            <person name="Yoshinaga Y."/>
            <person name="Zwiers L.-H."/>
            <person name="Turgeon B."/>
            <person name="Goodwin S."/>
            <person name="Spatafora J."/>
            <person name="Crous P."/>
            <person name="Grigoriev I."/>
        </authorList>
    </citation>
    <scope>NUCLEOTIDE SEQUENCE</scope>
    <source>
        <strain evidence="10">CBS 113818</strain>
    </source>
</reference>
<keyword evidence="5" id="KW-0560">Oxidoreductase</keyword>
<dbReference type="AlphaFoldDB" id="A0A6A7AKQ2"/>
<evidence type="ECO:0000313" key="11">
    <source>
        <dbReference type="Proteomes" id="UP000799424"/>
    </source>
</evidence>
<gene>
    <name evidence="10" type="ORF">CC86DRAFT_415698</name>
</gene>
<dbReference type="SUPFAM" id="SSF47571">
    <property type="entry name" value="Cloroperoxidase"/>
    <property type="match status" value="1"/>
</dbReference>
<dbReference type="GO" id="GO:0004601">
    <property type="term" value="F:peroxidase activity"/>
    <property type="evidence" value="ECO:0007669"/>
    <property type="project" value="UniProtKB-KW"/>
</dbReference>
<evidence type="ECO:0000256" key="2">
    <source>
        <dbReference type="ARBA" id="ARBA00022559"/>
    </source>
</evidence>
<keyword evidence="2 10" id="KW-0575">Peroxidase</keyword>
<evidence type="ECO:0000256" key="7">
    <source>
        <dbReference type="ARBA" id="ARBA00025795"/>
    </source>
</evidence>
<evidence type="ECO:0000313" key="10">
    <source>
        <dbReference type="EMBL" id="KAF2833733.1"/>
    </source>
</evidence>
<proteinExistence type="inferred from homology"/>
<organism evidence="10 11">
    <name type="scientific">Ophiobolus disseminans</name>
    <dbReference type="NCBI Taxonomy" id="1469910"/>
    <lineage>
        <taxon>Eukaryota</taxon>
        <taxon>Fungi</taxon>
        <taxon>Dikarya</taxon>
        <taxon>Ascomycota</taxon>
        <taxon>Pezizomycotina</taxon>
        <taxon>Dothideomycetes</taxon>
        <taxon>Pleosporomycetidae</taxon>
        <taxon>Pleosporales</taxon>
        <taxon>Pleosporineae</taxon>
        <taxon>Phaeosphaeriaceae</taxon>
        <taxon>Ophiobolus</taxon>
    </lineage>
</organism>
<comment type="cofactor">
    <cofactor evidence="1">
        <name>heme b</name>
        <dbReference type="ChEBI" id="CHEBI:60344"/>
    </cofactor>
</comment>
<dbReference type="OrthoDB" id="407298at2759"/>
<dbReference type="Proteomes" id="UP000799424">
    <property type="component" value="Unassembled WGS sequence"/>
</dbReference>
<dbReference type="PANTHER" id="PTHR33577:SF15">
    <property type="entry name" value="HEME HALOPEROXIDASE FAMILY PROFILE DOMAIN-CONTAINING PROTEIN"/>
    <property type="match status" value="1"/>
</dbReference>
<feature type="domain" description="Heme haloperoxidase family profile" evidence="9">
    <location>
        <begin position="87"/>
        <end position="327"/>
    </location>
</feature>
<dbReference type="InterPro" id="IPR000028">
    <property type="entry name" value="Chloroperoxidase"/>
</dbReference>
<accession>A0A6A7AKQ2</accession>
<keyword evidence="8" id="KW-0732">Signal</keyword>
<dbReference type="PROSITE" id="PS51405">
    <property type="entry name" value="HEME_HALOPEROXIDASE"/>
    <property type="match status" value="1"/>
</dbReference>
<keyword evidence="4" id="KW-0479">Metal-binding</keyword>
<evidence type="ECO:0000256" key="3">
    <source>
        <dbReference type="ARBA" id="ARBA00022617"/>
    </source>
</evidence>